<accession>A0A8T2JXZ8</accession>
<protein>
    <recommendedName>
        <fullName evidence="4">Acid phosphatase 6, lysophosphatidic</fullName>
    </recommendedName>
</protein>
<dbReference type="GO" id="GO:0052642">
    <property type="term" value="F:lysophosphatidic acid phosphatase activity"/>
    <property type="evidence" value="ECO:0007669"/>
    <property type="project" value="TreeGrafter"/>
</dbReference>
<keyword evidence="3" id="KW-1185">Reference proteome</keyword>
<organism evidence="2 3">
    <name type="scientific">Hymenochirus boettgeri</name>
    <name type="common">Congo dwarf clawed frog</name>
    <dbReference type="NCBI Taxonomy" id="247094"/>
    <lineage>
        <taxon>Eukaryota</taxon>
        <taxon>Metazoa</taxon>
        <taxon>Chordata</taxon>
        <taxon>Craniata</taxon>
        <taxon>Vertebrata</taxon>
        <taxon>Euteleostomi</taxon>
        <taxon>Amphibia</taxon>
        <taxon>Batrachia</taxon>
        <taxon>Anura</taxon>
        <taxon>Pipoidea</taxon>
        <taxon>Pipidae</taxon>
        <taxon>Pipinae</taxon>
        <taxon>Hymenochirus</taxon>
    </lineage>
</organism>
<evidence type="ECO:0000256" key="1">
    <source>
        <dbReference type="ARBA" id="ARBA00005375"/>
    </source>
</evidence>
<dbReference type="InterPro" id="IPR050645">
    <property type="entry name" value="Histidine_acid_phosphatase"/>
</dbReference>
<evidence type="ECO:0000313" key="2">
    <source>
        <dbReference type="EMBL" id="KAG8450125.1"/>
    </source>
</evidence>
<dbReference type="EMBL" id="JAACNH010000002">
    <property type="protein sequence ID" value="KAG8450125.1"/>
    <property type="molecule type" value="Genomic_DNA"/>
</dbReference>
<dbReference type="InterPro" id="IPR000560">
    <property type="entry name" value="His_Pase_clade-2"/>
</dbReference>
<sequence>MSRWLQVGLLGVVAYYLQEKFTLFINMGEDGVSRVNPEYELKLVQVIYRHGARTPLKPLPHKDQVEWSPAMLEVPKHTQFDYTGGTFPGQLTTVGMQQMFNLGLRLRKDYVEELNFLSPAFKPSEVFVRSTNFARNLESTRCLLAGLFHQQQEGPVTIVTAEAASEILYPNYYGCEQLKQLNSNKMSAASSQPGMMEDLKKIQQELNIDTTKEVDFFLLLDNLLAQEVHGFPSVVKDKTLLQRIEERTIDIISYITGPSSRKGLQLSIGPFLYTIQRNMLEGAETQNRKLYLYAAHDVTLIPLLMVFGIFDKKWPPYASDITVELYQHQLSKEWAARLRYNGEVKVVRGCHTGLCPLKDFLDSLSEFVLSPEDYRTLCSTTDQEKDK</sequence>
<dbReference type="PANTHER" id="PTHR11567:SF202">
    <property type="entry name" value="LYSOPHOSPHATIDIC ACID PHOSPHATASE TYPE 6"/>
    <property type="match status" value="1"/>
</dbReference>
<comment type="caution">
    <text evidence="2">The sequence shown here is derived from an EMBL/GenBank/DDBJ whole genome shotgun (WGS) entry which is preliminary data.</text>
</comment>
<dbReference type="Pfam" id="PF00328">
    <property type="entry name" value="His_Phos_2"/>
    <property type="match status" value="1"/>
</dbReference>
<dbReference type="SUPFAM" id="SSF53254">
    <property type="entry name" value="Phosphoglycerate mutase-like"/>
    <property type="match status" value="1"/>
</dbReference>
<evidence type="ECO:0008006" key="4">
    <source>
        <dbReference type="Google" id="ProtNLM"/>
    </source>
</evidence>
<dbReference type="Gene3D" id="3.40.50.1240">
    <property type="entry name" value="Phosphoglycerate mutase-like"/>
    <property type="match status" value="1"/>
</dbReference>
<reference evidence="2" key="1">
    <citation type="thesis" date="2020" institute="ProQuest LLC" country="789 East Eisenhower Parkway, Ann Arbor, MI, USA">
        <title>Comparative Genomics and Chromosome Evolution.</title>
        <authorList>
            <person name="Mudd A.B."/>
        </authorList>
    </citation>
    <scope>NUCLEOTIDE SEQUENCE</scope>
    <source>
        <strain evidence="2">Female2</strain>
        <tissue evidence="2">Blood</tissue>
    </source>
</reference>
<dbReference type="PANTHER" id="PTHR11567">
    <property type="entry name" value="ACID PHOSPHATASE-RELATED"/>
    <property type="match status" value="1"/>
</dbReference>
<dbReference type="InterPro" id="IPR033379">
    <property type="entry name" value="Acid_Pase_AS"/>
</dbReference>
<proteinExistence type="inferred from homology"/>
<name>A0A8T2JXZ8_9PIPI</name>
<gene>
    <name evidence="2" type="ORF">GDO86_002667</name>
</gene>
<dbReference type="GO" id="GO:0005739">
    <property type="term" value="C:mitochondrion"/>
    <property type="evidence" value="ECO:0007669"/>
    <property type="project" value="TreeGrafter"/>
</dbReference>
<dbReference type="AlphaFoldDB" id="A0A8T2JXZ8"/>
<dbReference type="GO" id="GO:2001311">
    <property type="term" value="P:lysobisphosphatidic acid metabolic process"/>
    <property type="evidence" value="ECO:0007669"/>
    <property type="project" value="TreeGrafter"/>
</dbReference>
<comment type="similarity">
    <text evidence="1">Belongs to the histidine acid phosphatase family.</text>
</comment>
<dbReference type="PROSITE" id="PS00616">
    <property type="entry name" value="HIS_ACID_PHOSPHAT_1"/>
    <property type="match status" value="1"/>
</dbReference>
<dbReference type="CDD" id="cd07061">
    <property type="entry name" value="HP_HAP_like"/>
    <property type="match status" value="1"/>
</dbReference>
<dbReference type="OrthoDB" id="10257284at2759"/>
<dbReference type="InterPro" id="IPR029033">
    <property type="entry name" value="His_PPase_superfam"/>
</dbReference>
<evidence type="ECO:0000313" key="3">
    <source>
        <dbReference type="Proteomes" id="UP000812440"/>
    </source>
</evidence>
<dbReference type="Proteomes" id="UP000812440">
    <property type="component" value="Chromosome 2"/>
</dbReference>